<keyword evidence="4" id="KW-1185">Reference proteome</keyword>
<dbReference type="InterPro" id="IPR036196">
    <property type="entry name" value="Ptyr_pPase_sf"/>
</dbReference>
<keyword evidence="1" id="KW-0059">Arsenical resistance</keyword>
<dbReference type="SMART" id="SM00226">
    <property type="entry name" value="LMWPc"/>
    <property type="match status" value="1"/>
</dbReference>
<accession>A0A7M1SSQ8</accession>
<dbReference type="AlphaFoldDB" id="A0A7M1SSQ8"/>
<sequence>MPSVLFVCVKNGGKSQMAAALMRARAGERITVHSAGTRPGTSLNGESVASLTEVGASVEGEHPKPVDPRLLDEVDRVVLLGSEVELEPGSAPVERWETDEPSERGITGMERMRLVRDDIAARVDRLVSELGAG</sequence>
<gene>
    <name evidence="3" type="ORF">IM660_15450</name>
</gene>
<organism evidence="3 4">
    <name type="scientific">Ruania alkalisoli</name>
    <dbReference type="NCBI Taxonomy" id="2779775"/>
    <lineage>
        <taxon>Bacteria</taxon>
        <taxon>Bacillati</taxon>
        <taxon>Actinomycetota</taxon>
        <taxon>Actinomycetes</taxon>
        <taxon>Micrococcales</taxon>
        <taxon>Ruaniaceae</taxon>
        <taxon>Ruania</taxon>
    </lineage>
</organism>
<reference evidence="3 4" key="1">
    <citation type="submission" date="2020-10" db="EMBL/GenBank/DDBJ databases">
        <title>Haloactinobacterium sp. RN3S43, a bacterium isolated from saline soil.</title>
        <authorList>
            <person name="Sun J.-Q."/>
        </authorList>
    </citation>
    <scope>NUCLEOTIDE SEQUENCE [LARGE SCALE GENOMIC DNA]</scope>
    <source>
        <strain evidence="3 4">RN3S43</strain>
    </source>
</reference>
<evidence type="ECO:0000313" key="3">
    <source>
        <dbReference type="EMBL" id="QOR70014.1"/>
    </source>
</evidence>
<dbReference type="PANTHER" id="PTHR43428:SF1">
    <property type="entry name" value="ARSENATE REDUCTASE"/>
    <property type="match status" value="1"/>
</dbReference>
<dbReference type="EMBL" id="CP063169">
    <property type="protein sequence ID" value="QOR70014.1"/>
    <property type="molecule type" value="Genomic_DNA"/>
</dbReference>
<dbReference type="RefSeq" id="WP_193496709.1">
    <property type="nucleotide sequence ID" value="NZ_CP063169.1"/>
</dbReference>
<dbReference type="GO" id="GO:0046685">
    <property type="term" value="P:response to arsenic-containing substance"/>
    <property type="evidence" value="ECO:0007669"/>
    <property type="project" value="UniProtKB-KW"/>
</dbReference>
<dbReference type="InterPro" id="IPR023485">
    <property type="entry name" value="Ptyr_pPase"/>
</dbReference>
<proteinExistence type="predicted"/>
<evidence type="ECO:0000259" key="2">
    <source>
        <dbReference type="SMART" id="SM00226"/>
    </source>
</evidence>
<protein>
    <submittedName>
        <fullName evidence="3">Low molecular weight phosphatase family protein</fullName>
    </submittedName>
</protein>
<dbReference type="SUPFAM" id="SSF52788">
    <property type="entry name" value="Phosphotyrosine protein phosphatases I"/>
    <property type="match status" value="1"/>
</dbReference>
<dbReference type="KEGG" id="halt:IM660_15450"/>
<name>A0A7M1SSQ8_9MICO</name>
<dbReference type="Proteomes" id="UP000593758">
    <property type="component" value="Chromosome"/>
</dbReference>
<dbReference type="Gene3D" id="3.40.50.2300">
    <property type="match status" value="1"/>
</dbReference>
<evidence type="ECO:0000313" key="4">
    <source>
        <dbReference type="Proteomes" id="UP000593758"/>
    </source>
</evidence>
<dbReference type="PANTHER" id="PTHR43428">
    <property type="entry name" value="ARSENATE REDUCTASE"/>
    <property type="match status" value="1"/>
</dbReference>
<feature type="domain" description="Phosphotyrosine protein phosphatase I" evidence="2">
    <location>
        <begin position="2"/>
        <end position="129"/>
    </location>
</feature>
<evidence type="ECO:0000256" key="1">
    <source>
        <dbReference type="ARBA" id="ARBA00022849"/>
    </source>
</evidence>
<dbReference type="Pfam" id="PF01451">
    <property type="entry name" value="LMWPc"/>
    <property type="match status" value="1"/>
</dbReference>